<dbReference type="InterPro" id="IPR049468">
    <property type="entry name" value="Restrct_endonuc-II-like_dom"/>
</dbReference>
<sequence>MTIKIEGVIASKIGFASHQNSVPVLRELTVHNDGNVDYNDLELELVADPPFLEAKLWRLDRLGKDSTAHISDRSVTLNAGYLADLGESLVATLVLRLRRKEEVLTSESFSVELLAKNEWGGVNAMSELLPAFAMPNDPAVDRVLKSASDVLRRAGKPDGIDGYERKSRGRTWELASAIWSAVCGLRLSYALPPASFETRGQKVRSPGLILEGRVATCLDTALLFAAALEQAGLNALLVLTKGHAFVGVWLQPQEFSQLVTDEAAAVRKRIDLKEVLVFETTLATQYPVPGFGQAISAAERQINDDDFIMAIDMHRARMQRIRPLATVSAIKSNVAPETVPIAEGLEAAPSLPPFDVELSTESDSPAGKLTLWQRKLLDLTTRNRLLHLPESAKGVRLICPDPADLEDQLASGKRIRIVSVPDLEAGGRDSALYEQQNRESLRDEYARAALSRGEVLATLEKAKLEVAMIDLYRKARSDLDEGGANTLFLALGFLKWKKAADDQKIYSAPLILLPVKLDRKSALSGVTMTLLEDEPRFNLTLLELLRHDFELVIPGLEGELPTDDSGIDVAGIWNIVRRAVRDVPGFEVTTELVLGTFSFAKYLMWQDLAARSDQLLKSPMVKHLLERSLGGDGYATSSEFPQPHELDRKVNPANLFTPLPADSSQLAAVVASSSGCDFVLDGPPGTGKSQTIANMIAHNLALGRRVLFVAEKMAALDVVYRRLEEKGLGEFCLELHSSKTSKVDVLKQLERAWDVRDALSADEWAAETTKLHALRNRLNQIVELLHQRSPNGLSVHQAIGCVVRDWNESLPRLSWPVGTTHDAPTYSALKDLARRLDLNGQAARELSNDFALLAPTDWSNGWQEAIIAAAQEMPGKIERLKVASVNLLKATSLPLAVESEDDIELIARFVALLIDVHGVDLSFVFTLNVSAKIASAKKAAQLLADYRTIESSLSVRYAEGACRTIDLAAIRPQWDLARNKFWFLATLSKKKVARNLASAGGATGLPDVESDLVKLIDMRALLTALDSVSSDLTSIPGWNGLSSDCVAMTTACEQGEYLRAMISASAQSPEHLISLREATEQLAVKANELLGAGGFISSALHVLKDALAEFNKATQRFHELCNRSYEAKLSIESLFDTSNSIIRQSSKLKAWCDWCRVRDESVALGLQPLSDALAANALPEGGTVHVFETTYARWFATGVIDAEPLLRNFVPAEHASDIESFVRLDEDLSKLTVRYIRAKLCGLIPSKNEIGKQGGFGVLKHELQKSRRHKPVRQLAVEMGDAMSKLAPCMLMSPLSIAQYLPADLELFDLVIFDEASQIAPWDAIGSIARGKQVVIAGDPRQMPPTNFFNRAASAAEDDTAEDMESILDECLGAGIPSHSLSWHYRSRHESLIAFSNHRYYDSNLITFPAAQTRASTVEWRRVDGVYARGKGRYNQAEAEAIVKETVKRLMDPTFIAAGHTIGIITLNSDQQRLITDLLDKARQQFPQIEPFFQDDLPEPVAVKNLETVQGDERDLIMLGIGYGPTEPGAQVMSMSFGPLNKEGGWRRLNVAITRARREMLVFSSFDASMIDLNRTNARAVRDLKHFIEFAQHGPRALAEAIQGSVGGYDSPFEEAVAQGLRRKGWQVVPQIGVSRFRLDLGVVHPDRPGDYLAGVECDGATYHSAATARDRDKVRSAILKGLGWKLVRLWSTDWWIDKSGALDRLHAALEALLAESRAIPEIVIQETQVLVPQMALIDSSQSVPVHRHEEVAAAVAVDQVGVSDVPELKVARAITVSANPAIKGEYRITDFTSVNDRICADAFYSEAYDPVLTELISHVLIHEAPILDSLLVQRIARAHGFQRSGRLIRERVLELTEQNHHLKSDPVEGQFVWHSQKDVSSWNLYRTPGAPDDARSVEEIAAEELLLAASLISAGDRPLEIAKAFGVKRLTSSGRERIESVVRTAVDF</sequence>
<protein>
    <submittedName>
        <fullName evidence="5">DUF3320 domain-containing protein</fullName>
    </submittedName>
</protein>
<dbReference type="Gene3D" id="3.40.50.300">
    <property type="entry name" value="P-loop containing nucleotide triphosphate hydrolases"/>
    <property type="match status" value="3"/>
</dbReference>
<comment type="caution">
    <text evidence="5">The sequence shown here is derived from an EMBL/GenBank/DDBJ whole genome shotgun (WGS) entry which is preliminary data.</text>
</comment>
<dbReference type="Pfam" id="PF18741">
    <property type="entry name" value="MTES_1575"/>
    <property type="match status" value="1"/>
</dbReference>
<dbReference type="InterPro" id="IPR047187">
    <property type="entry name" value="SF1_C_Upf1"/>
</dbReference>
<dbReference type="InterPro" id="IPR045055">
    <property type="entry name" value="DNA2/NAM7-like"/>
</dbReference>
<dbReference type="PANTHER" id="PTHR10887:SF495">
    <property type="entry name" value="HELICASE SENATAXIN ISOFORM X1-RELATED"/>
    <property type="match status" value="1"/>
</dbReference>
<dbReference type="GO" id="GO:0004386">
    <property type="term" value="F:helicase activity"/>
    <property type="evidence" value="ECO:0007669"/>
    <property type="project" value="InterPro"/>
</dbReference>
<evidence type="ECO:0000259" key="1">
    <source>
        <dbReference type="Pfam" id="PF11784"/>
    </source>
</evidence>
<dbReference type="Proteomes" id="UP000585226">
    <property type="component" value="Unassembled WGS sequence"/>
</dbReference>
<name>A0A7Y8G6X1_9PSED</name>
<dbReference type="RefSeq" id="WP_177114248.1">
    <property type="nucleotide sequence ID" value="NZ_JACASD010000094.1"/>
</dbReference>
<dbReference type="InterPro" id="IPR041679">
    <property type="entry name" value="DNA2/NAM7-like_C"/>
</dbReference>
<dbReference type="SUPFAM" id="SSF52980">
    <property type="entry name" value="Restriction endonuclease-like"/>
    <property type="match status" value="1"/>
</dbReference>
<accession>A0A7Y8G6X1</accession>
<proteinExistence type="predicted"/>
<evidence type="ECO:0000259" key="3">
    <source>
        <dbReference type="Pfam" id="PF13087"/>
    </source>
</evidence>
<dbReference type="EMBL" id="JACASD010000094">
    <property type="protein sequence ID" value="NWE92148.1"/>
    <property type="molecule type" value="Genomic_DNA"/>
</dbReference>
<dbReference type="Gene3D" id="3.40.960.10">
    <property type="entry name" value="VSR Endonuclease"/>
    <property type="match status" value="1"/>
</dbReference>
<dbReference type="Pfam" id="PF13087">
    <property type="entry name" value="AAA_12"/>
    <property type="match status" value="1"/>
</dbReference>
<feature type="domain" description="DNA2/NAM7 helicase-like C-terminal" evidence="3">
    <location>
        <begin position="1366"/>
        <end position="1564"/>
    </location>
</feature>
<dbReference type="Pfam" id="PF13086">
    <property type="entry name" value="AAA_11"/>
    <property type="match status" value="1"/>
</dbReference>
<feature type="domain" description="DUF3320" evidence="1">
    <location>
        <begin position="1802"/>
        <end position="1851"/>
    </location>
</feature>
<dbReference type="InterPro" id="IPR011335">
    <property type="entry name" value="Restrct_endonuc-II-like"/>
</dbReference>
<dbReference type="Pfam" id="PF13195">
    <property type="entry name" value="DUF4011"/>
    <property type="match status" value="1"/>
</dbReference>
<evidence type="ECO:0000259" key="2">
    <source>
        <dbReference type="Pfam" id="PF13086"/>
    </source>
</evidence>
<organism evidence="5 6">
    <name type="scientific">Pseudomonas reactans</name>
    <dbReference type="NCBI Taxonomy" id="117680"/>
    <lineage>
        <taxon>Bacteria</taxon>
        <taxon>Pseudomonadati</taxon>
        <taxon>Pseudomonadota</taxon>
        <taxon>Gammaproteobacteria</taxon>
        <taxon>Pseudomonadales</taxon>
        <taxon>Pseudomonadaceae</taxon>
        <taxon>Pseudomonas</taxon>
    </lineage>
</organism>
<reference evidence="5 6" key="1">
    <citation type="submission" date="2020-04" db="EMBL/GenBank/DDBJ databases">
        <title>Molecular characterization of pseudomonads from Agaricus bisporus reveal novel blotch 2 pathogens in Western Europe.</title>
        <authorList>
            <person name="Taparia T."/>
            <person name="Krijger M."/>
            <person name="Haynes E."/>
            <person name="Elpinstone J.G."/>
            <person name="Noble R."/>
            <person name="Van Der Wolf J."/>
        </authorList>
    </citation>
    <scope>NUCLEOTIDE SEQUENCE [LARGE SCALE GENOMIC DNA]</scope>
    <source>
        <strain evidence="5 6">P8021</strain>
    </source>
</reference>
<dbReference type="InterPro" id="IPR041677">
    <property type="entry name" value="DNA2/NAM7_AAA_11"/>
</dbReference>
<dbReference type="PANTHER" id="PTHR10887">
    <property type="entry name" value="DNA2/NAM7 HELICASE FAMILY"/>
    <property type="match status" value="1"/>
</dbReference>
<dbReference type="InterPro" id="IPR025103">
    <property type="entry name" value="DUF4011"/>
</dbReference>
<dbReference type="CDD" id="cd18808">
    <property type="entry name" value="SF1_C_Upf1"/>
    <property type="match status" value="1"/>
</dbReference>
<dbReference type="InterPro" id="IPR021754">
    <property type="entry name" value="DUF3320"/>
</dbReference>
<evidence type="ECO:0000313" key="6">
    <source>
        <dbReference type="Proteomes" id="UP000585226"/>
    </source>
</evidence>
<evidence type="ECO:0000259" key="4">
    <source>
        <dbReference type="Pfam" id="PF18741"/>
    </source>
</evidence>
<feature type="domain" description="DNA2/NAM7 helicase helicase" evidence="2">
    <location>
        <begin position="1304"/>
        <end position="1346"/>
    </location>
</feature>
<gene>
    <name evidence="5" type="ORF">HX893_28900</name>
</gene>
<dbReference type="SUPFAM" id="SSF52540">
    <property type="entry name" value="P-loop containing nucleoside triphosphate hydrolases"/>
    <property type="match status" value="1"/>
</dbReference>
<feature type="domain" description="Restriction endonuclease type II-like" evidence="4">
    <location>
        <begin position="1613"/>
        <end position="1710"/>
    </location>
</feature>
<dbReference type="FunFam" id="3.40.960.10:FF:000002">
    <property type="entry name" value="DNA helicase related protein"/>
    <property type="match status" value="1"/>
</dbReference>
<dbReference type="Pfam" id="PF11784">
    <property type="entry name" value="DUF3320"/>
    <property type="match status" value="1"/>
</dbReference>
<evidence type="ECO:0000313" key="5">
    <source>
        <dbReference type="EMBL" id="NWE92148.1"/>
    </source>
</evidence>
<dbReference type="InterPro" id="IPR027417">
    <property type="entry name" value="P-loop_NTPase"/>
</dbReference>
<dbReference type="FunFam" id="3.40.50.300:FF:002063">
    <property type="entry name" value="DNA helicase related protein"/>
    <property type="match status" value="1"/>
</dbReference>